<evidence type="ECO:0000256" key="2">
    <source>
        <dbReference type="ARBA" id="ARBA00022737"/>
    </source>
</evidence>
<feature type="domain" description="PLD phosphodiesterase" evidence="6">
    <location>
        <begin position="370"/>
        <end position="397"/>
    </location>
</feature>
<dbReference type="PANTHER" id="PTHR18896">
    <property type="entry name" value="PHOSPHOLIPASE D"/>
    <property type="match status" value="1"/>
</dbReference>
<keyword evidence="8" id="KW-1185">Reference proteome</keyword>
<dbReference type="SMART" id="SM00155">
    <property type="entry name" value="PLDc"/>
    <property type="match status" value="2"/>
</dbReference>
<keyword evidence="4" id="KW-0442">Lipid degradation</keyword>
<organism evidence="7 8">
    <name type="scientific">Varanus komodoensis</name>
    <name type="common">Komodo dragon</name>
    <dbReference type="NCBI Taxonomy" id="61221"/>
    <lineage>
        <taxon>Eukaryota</taxon>
        <taxon>Metazoa</taxon>
        <taxon>Chordata</taxon>
        <taxon>Craniata</taxon>
        <taxon>Vertebrata</taxon>
        <taxon>Euteleostomi</taxon>
        <taxon>Lepidosauria</taxon>
        <taxon>Squamata</taxon>
        <taxon>Bifurcata</taxon>
        <taxon>Unidentata</taxon>
        <taxon>Episquamata</taxon>
        <taxon>Toxicofera</taxon>
        <taxon>Anguimorpha</taxon>
        <taxon>Paleoanguimorpha</taxon>
        <taxon>Varanoidea</taxon>
        <taxon>Varanidae</taxon>
        <taxon>Varanus</taxon>
    </lineage>
</organism>
<dbReference type="GO" id="GO:0009395">
    <property type="term" value="P:phospholipid catabolic process"/>
    <property type="evidence" value="ECO:0007669"/>
    <property type="project" value="TreeGrafter"/>
</dbReference>
<evidence type="ECO:0000313" key="8">
    <source>
        <dbReference type="Proteomes" id="UP000694545"/>
    </source>
</evidence>
<dbReference type="Ensembl" id="ENSVKKT00000022728.1">
    <property type="protein sequence ID" value="ENSVKKP00000022177.1"/>
    <property type="gene ID" value="ENSVKKG00000014798.1"/>
</dbReference>
<reference evidence="7" key="1">
    <citation type="submission" date="2025-08" db="UniProtKB">
        <authorList>
            <consortium name="Ensembl"/>
        </authorList>
    </citation>
    <scope>IDENTIFICATION</scope>
</reference>
<dbReference type="AlphaFoldDB" id="A0A8D2LID4"/>
<keyword evidence="3" id="KW-0378">Hydrolase</keyword>
<evidence type="ECO:0000313" key="7">
    <source>
        <dbReference type="Ensembl" id="ENSVKKP00000022177.1"/>
    </source>
</evidence>
<keyword evidence="2" id="KW-0677">Repeat</keyword>
<evidence type="ECO:0000259" key="6">
    <source>
        <dbReference type="PROSITE" id="PS50035"/>
    </source>
</evidence>
<evidence type="ECO:0000256" key="5">
    <source>
        <dbReference type="ARBA" id="ARBA00023098"/>
    </source>
</evidence>
<dbReference type="EC" id="3.1.4.4" evidence="1"/>
<dbReference type="InterPro" id="IPR016555">
    <property type="entry name" value="PLipase_D_euk"/>
</dbReference>
<dbReference type="PANTHER" id="PTHR18896:SF121">
    <property type="entry name" value="PHOSPHOLIPASE D2"/>
    <property type="match status" value="1"/>
</dbReference>
<dbReference type="Pfam" id="PF13091">
    <property type="entry name" value="PLDc_2"/>
    <property type="match status" value="1"/>
</dbReference>
<dbReference type="GO" id="GO:0006654">
    <property type="term" value="P:phosphatidic acid biosynthetic process"/>
    <property type="evidence" value="ECO:0007669"/>
    <property type="project" value="InterPro"/>
</dbReference>
<sequence>MLYKEVGLALGINSDYSKRALLLLHPNIRVMRHPDHISSIVFLWAHHEKLVVVDQSVAFLGGLDLAYGRWDTHEYRIADLDGAAGPGREVRPGPRLKAAAAASSAPERRPHPVQAPAELAGNRLLWLGKDYSNLIAKDWVQLDKPFEDFIDRRQTPRMPWRDVAVGVHGVAARDVARHFIQRWNFTKTTKAKYKGPEYPCLLPKSPRAALPLPFTVPGAHAADVQVLRSVDRWSAGLHECSIYNAYLSVIRESQHYLYIENQFFISCADGRSVLNTVGDAIVERVLRAHRSRPFRVFVLLPLLPGFEGDIAQGGCHAIQAILHFTYRTICRGEASIVSRLRAAMGEAWKSYVSFCGLRTHGELQGRLHTELVYVHSKLLLADDRRAIVGSANLNDRSLLGQRDSELAVLVEDSECVPSVMGGQEYQAGRFALGLRLDCFRWVGLDIDLQDPISDRFFHGTWQARAQANTSIYEQVFRCLPTDAVQSSRALRDYVSVENLASASPSVAREHLQNVRGYLVQFPLEFLAEEYLLPPLNSKEGMIPVEVWT</sequence>
<dbReference type="GO" id="GO:0035556">
    <property type="term" value="P:intracellular signal transduction"/>
    <property type="evidence" value="ECO:0007669"/>
    <property type="project" value="InterPro"/>
</dbReference>
<dbReference type="SUPFAM" id="SSF56024">
    <property type="entry name" value="Phospholipase D/nuclease"/>
    <property type="match status" value="2"/>
</dbReference>
<evidence type="ECO:0000256" key="4">
    <source>
        <dbReference type="ARBA" id="ARBA00022963"/>
    </source>
</evidence>
<dbReference type="PROSITE" id="PS50035">
    <property type="entry name" value="PLD"/>
    <property type="match status" value="2"/>
</dbReference>
<dbReference type="PIRSF" id="PIRSF009376">
    <property type="entry name" value="Phospholipase_D_euk"/>
    <property type="match status" value="1"/>
</dbReference>
<keyword evidence="5" id="KW-0443">Lipid metabolism</keyword>
<dbReference type="Gene3D" id="3.30.870.10">
    <property type="entry name" value="Endonuclease Chain A"/>
    <property type="match status" value="2"/>
</dbReference>
<protein>
    <recommendedName>
        <fullName evidence="1">phospholipase D</fullName>
        <ecNumber evidence="1">3.1.4.4</ecNumber>
    </recommendedName>
</protein>
<dbReference type="InterPro" id="IPR025202">
    <property type="entry name" value="PLD-like_dom"/>
</dbReference>
<dbReference type="Pfam" id="PF00614">
    <property type="entry name" value="PLDc"/>
    <property type="match status" value="1"/>
</dbReference>
<dbReference type="OMA" id="CESEYEV"/>
<dbReference type="InterPro" id="IPR015679">
    <property type="entry name" value="PLipase_D_fam"/>
</dbReference>
<evidence type="ECO:0000256" key="1">
    <source>
        <dbReference type="ARBA" id="ARBA00012027"/>
    </source>
</evidence>
<dbReference type="GO" id="GO:0060627">
    <property type="term" value="P:regulation of vesicle-mediated transport"/>
    <property type="evidence" value="ECO:0007669"/>
    <property type="project" value="TreeGrafter"/>
</dbReference>
<reference evidence="7" key="2">
    <citation type="submission" date="2025-09" db="UniProtKB">
        <authorList>
            <consortium name="Ensembl"/>
        </authorList>
    </citation>
    <scope>IDENTIFICATION</scope>
</reference>
<dbReference type="GO" id="GO:0004630">
    <property type="term" value="F:phospholipase D activity"/>
    <property type="evidence" value="ECO:0007669"/>
    <property type="project" value="UniProtKB-EC"/>
</dbReference>
<dbReference type="InterPro" id="IPR001736">
    <property type="entry name" value="PLipase_D/transphosphatidylase"/>
</dbReference>
<evidence type="ECO:0000256" key="3">
    <source>
        <dbReference type="ARBA" id="ARBA00022801"/>
    </source>
</evidence>
<dbReference type="Proteomes" id="UP000694545">
    <property type="component" value="Unplaced"/>
</dbReference>
<accession>A0A8D2LID4</accession>
<proteinExistence type="predicted"/>
<feature type="domain" description="PLD phosphodiesterase" evidence="6">
    <location>
        <begin position="42"/>
        <end position="69"/>
    </location>
</feature>
<name>A0A8D2LID4_VARKO</name>